<evidence type="ECO:0000256" key="2">
    <source>
        <dbReference type="ARBA" id="ARBA00022603"/>
    </source>
</evidence>
<evidence type="ECO:0000313" key="6">
    <source>
        <dbReference type="Proteomes" id="UP000564704"/>
    </source>
</evidence>
<keyword evidence="2 5" id="KW-0489">Methyltransferase</keyword>
<dbReference type="EC" id="2.1.1.-" evidence="4"/>
<dbReference type="InterPro" id="IPR010426">
    <property type="entry name" value="MTTB_MeTrfase"/>
</dbReference>
<protein>
    <recommendedName>
        <fullName evidence="4">Methyltransferase</fullName>
        <ecNumber evidence="4">2.1.1.-</ecNumber>
    </recommendedName>
</protein>
<dbReference type="GO" id="GO:0015948">
    <property type="term" value="P:methanogenesis"/>
    <property type="evidence" value="ECO:0007669"/>
    <property type="project" value="UniProtKB-UniRule"/>
</dbReference>
<comment type="similarity">
    <text evidence="1 4">Belongs to the trimethylamine methyltransferase family.</text>
</comment>
<gene>
    <name evidence="5" type="ORF">FDP25_05190</name>
</gene>
<sequence>MSSTAKPRRGRARARQNTVTAAFDRAWRQWRNPYPPVEQFRPDEVEAIHKTSLRVLSDIGLKVLDDDARRLLVKAGMTEAGDQVIRFDPDLVMELLGHAPREVTLHGRGPDRDVSLGGNKVAICTTGGTPNFSDIKGGRRPGTLADLDNLCRVAQGFDVIHVIGPFVEAQDIPPNLRHFAMTRSVLTLTDKVPFVFFRGAQAVADAYEMIRLAHGLSEEEFRQTPVCYGVANSNSPLQLDHLMCRGIIDAARAGQLMVLTPFTLSGAMAPVTLPGALAQQNAEAMAGIALSQIARPGAPVCYGSFTTNVDMKTGSPAFGTPEYTKAAFASGQLARFYGLPLRSSGVTASNTVDAQAAYEHQMSLWGALMGGTNLLLHGAGWLEGGLTASAEKFIVDVEQLQMFAELFKPVEVNEATLGFDAMQEVGHGGHFFGTQHTLERFETAFYSPLVSDWSNYENWAERGAEDTQTRAHRIFFETVEAHEPPPLAPERLEEIDDFIARRTADGGADIDR</sequence>
<dbReference type="GO" id="GO:0032259">
    <property type="term" value="P:methylation"/>
    <property type="evidence" value="ECO:0007669"/>
    <property type="project" value="UniProtKB-KW"/>
</dbReference>
<dbReference type="OrthoDB" id="5713681at2"/>
<organism evidence="5 6">
    <name type="scientific">Roseovarius bejariae</name>
    <dbReference type="NCBI Taxonomy" id="2576383"/>
    <lineage>
        <taxon>Bacteria</taxon>
        <taxon>Pseudomonadati</taxon>
        <taxon>Pseudomonadota</taxon>
        <taxon>Alphaproteobacteria</taxon>
        <taxon>Rhodobacterales</taxon>
        <taxon>Roseobacteraceae</taxon>
        <taxon>Roseovarius</taxon>
    </lineage>
</organism>
<name>A0A844CYW5_9RHOB</name>
<reference evidence="5 6" key="1">
    <citation type="submission" date="2019-05" db="EMBL/GenBank/DDBJ databases">
        <title>Roseovarius bejariae sp. nov., a moderately halophylic bacterium isolated from a saline soil in Rambla Salada (Murcia).</title>
        <authorList>
            <person name="Castro D.J."/>
            <person name="Gomez-Altuve A."/>
            <person name="Reina J.C."/>
            <person name="Rodriguez M."/>
            <person name="Sampedro I."/>
            <person name="Llamas I."/>
            <person name="Martinez-Checa F."/>
        </authorList>
    </citation>
    <scope>NUCLEOTIDE SEQUENCE [LARGE SCALE GENOMIC DNA]</scope>
    <source>
        <strain evidence="5 6">A21</strain>
    </source>
</reference>
<keyword evidence="3 4" id="KW-0808">Transferase</keyword>
<dbReference type="GO" id="GO:0008168">
    <property type="term" value="F:methyltransferase activity"/>
    <property type="evidence" value="ECO:0007669"/>
    <property type="project" value="UniProtKB-KW"/>
</dbReference>
<dbReference type="EMBL" id="SZWE01000001">
    <property type="protein sequence ID" value="MRU14823.1"/>
    <property type="molecule type" value="Genomic_DNA"/>
</dbReference>
<dbReference type="Proteomes" id="UP000564704">
    <property type="component" value="Unassembled WGS sequence"/>
</dbReference>
<dbReference type="Gene3D" id="3.20.20.480">
    <property type="entry name" value="Trimethylamine methyltransferase-like"/>
    <property type="match status" value="1"/>
</dbReference>
<dbReference type="PIRSF" id="PIRSF037567">
    <property type="entry name" value="MTTB_MeTrfase"/>
    <property type="match status" value="1"/>
</dbReference>
<dbReference type="InterPro" id="IPR038601">
    <property type="entry name" value="MttB-like_sf"/>
</dbReference>
<comment type="caution">
    <text evidence="5">The sequence shown here is derived from an EMBL/GenBank/DDBJ whole genome shotgun (WGS) entry which is preliminary data.</text>
</comment>
<keyword evidence="6" id="KW-1185">Reference proteome</keyword>
<proteinExistence type="inferred from homology"/>
<evidence type="ECO:0000256" key="1">
    <source>
        <dbReference type="ARBA" id="ARBA00007137"/>
    </source>
</evidence>
<evidence type="ECO:0000256" key="4">
    <source>
        <dbReference type="PIRNR" id="PIRNR037567"/>
    </source>
</evidence>
<evidence type="ECO:0000256" key="3">
    <source>
        <dbReference type="ARBA" id="ARBA00022679"/>
    </source>
</evidence>
<accession>A0A844CYW5</accession>
<dbReference type="RefSeq" id="WP_154149589.1">
    <property type="nucleotide sequence ID" value="NZ_SZWE01000001.1"/>
</dbReference>
<dbReference type="AlphaFoldDB" id="A0A844CYW5"/>
<evidence type="ECO:0000313" key="5">
    <source>
        <dbReference type="EMBL" id="MRU14823.1"/>
    </source>
</evidence>
<dbReference type="Pfam" id="PF06253">
    <property type="entry name" value="MTTB"/>
    <property type="match status" value="1"/>
</dbReference>